<reference evidence="2" key="1">
    <citation type="submission" date="2021-04" db="EMBL/GenBank/DDBJ databases">
        <title>Sinoanaerobacter chloroacetimidivorans sp. nov., an obligate anaerobic bacterium isolated from anaerobic sludge.</title>
        <authorList>
            <person name="Bao Y."/>
        </authorList>
    </citation>
    <scope>NUCLEOTIDE SEQUENCE</scope>
    <source>
        <strain evidence="2">BAD-6</strain>
    </source>
</reference>
<reference evidence="2" key="2">
    <citation type="submission" date="2021-04" db="EMBL/GenBank/DDBJ databases">
        <authorList>
            <person name="Liu J."/>
        </authorList>
    </citation>
    <scope>NUCLEOTIDE SEQUENCE</scope>
    <source>
        <strain evidence="2">BAD-6</strain>
    </source>
</reference>
<dbReference type="Proteomes" id="UP000675664">
    <property type="component" value="Unassembled WGS sequence"/>
</dbReference>
<sequence>MSKKPIKEKIHAKGVDITIYTEDFRNEFISLTDIARYKSDEPFIVINNWMRGKDTIEFLGLWEQLHNLDFKPIEFDRFRKEAGYNAFTLSPQKWIENTNAIGIVSKSGRYGGTFAHSDIAFEFASWISAEFKLYIIKDYKRLKNDESSRLSLGWNLNREISKLNYRIHTDAIKGNLLPPELTPFQISMTYASEADVLNVALFGITAKQWREEHPDKSGNIRDYATLNQLLVLANMESYNAILIEQGKPQSERLQLLNQLAIRQLAAIQEIGTETIKKLEGR</sequence>
<dbReference type="PROSITE" id="PS51301">
    <property type="entry name" value="KILA_N"/>
    <property type="match status" value="1"/>
</dbReference>
<evidence type="ECO:0000259" key="1">
    <source>
        <dbReference type="PROSITE" id="PS51301"/>
    </source>
</evidence>
<proteinExistence type="predicted"/>
<gene>
    <name evidence="2" type="ORF">KCX82_20765</name>
</gene>
<dbReference type="InterPro" id="IPR017880">
    <property type="entry name" value="KilA_N"/>
</dbReference>
<organism evidence="2 3">
    <name type="scientific">Sinanaerobacter chloroacetimidivorans</name>
    <dbReference type="NCBI Taxonomy" id="2818044"/>
    <lineage>
        <taxon>Bacteria</taxon>
        <taxon>Bacillati</taxon>
        <taxon>Bacillota</taxon>
        <taxon>Clostridia</taxon>
        <taxon>Peptostreptococcales</taxon>
        <taxon>Anaerovoracaceae</taxon>
        <taxon>Sinanaerobacter</taxon>
    </lineage>
</organism>
<evidence type="ECO:0000313" key="3">
    <source>
        <dbReference type="Proteomes" id="UP000675664"/>
    </source>
</evidence>
<name>A0A8J8B423_9FIRM</name>
<dbReference type="AlphaFoldDB" id="A0A8J8B423"/>
<comment type="caution">
    <text evidence="2">The sequence shown here is derived from an EMBL/GenBank/DDBJ whole genome shotgun (WGS) entry which is preliminary data.</text>
</comment>
<protein>
    <submittedName>
        <fullName evidence="2">KilA-N domain-containing protein</fullName>
    </submittedName>
</protein>
<feature type="domain" description="KilA-N" evidence="1">
    <location>
        <begin position="6"/>
        <end position="142"/>
    </location>
</feature>
<dbReference type="EMBL" id="JAGSND010000024">
    <property type="protein sequence ID" value="MBR0600307.1"/>
    <property type="molecule type" value="Genomic_DNA"/>
</dbReference>
<dbReference type="SMART" id="SM01252">
    <property type="entry name" value="KilA-N"/>
    <property type="match status" value="1"/>
</dbReference>
<evidence type="ECO:0000313" key="2">
    <source>
        <dbReference type="EMBL" id="MBR0600307.1"/>
    </source>
</evidence>
<dbReference type="InterPro" id="IPR018004">
    <property type="entry name" value="KilA/APSES_HTH"/>
</dbReference>
<dbReference type="Pfam" id="PF04383">
    <property type="entry name" value="KilA-N"/>
    <property type="match status" value="1"/>
</dbReference>
<keyword evidence="3" id="KW-1185">Reference proteome</keyword>
<dbReference type="RefSeq" id="WP_227020419.1">
    <property type="nucleotide sequence ID" value="NZ_JAGSND010000024.1"/>
</dbReference>
<accession>A0A8J8B423</accession>